<dbReference type="EMBL" id="JADFTS010000007">
    <property type="protein sequence ID" value="KAF9595609.1"/>
    <property type="molecule type" value="Genomic_DNA"/>
</dbReference>
<feature type="compositionally biased region" description="Acidic residues" evidence="1">
    <location>
        <begin position="1"/>
        <end position="12"/>
    </location>
</feature>
<gene>
    <name evidence="2" type="ORF">IFM89_001358</name>
</gene>
<evidence type="ECO:0000313" key="2">
    <source>
        <dbReference type="EMBL" id="KAF9595609.1"/>
    </source>
</evidence>
<accession>A0A835HBV2</accession>
<reference evidence="2 3" key="1">
    <citation type="submission" date="2020-10" db="EMBL/GenBank/DDBJ databases">
        <title>The Coptis chinensis genome and diversification of protoberbering-type alkaloids.</title>
        <authorList>
            <person name="Wang B."/>
            <person name="Shu S."/>
            <person name="Song C."/>
            <person name="Liu Y."/>
        </authorList>
    </citation>
    <scope>NUCLEOTIDE SEQUENCE [LARGE SCALE GENOMIC DNA]</scope>
    <source>
        <strain evidence="2">HL-2020</strain>
        <tissue evidence="2">Leaf</tissue>
    </source>
</reference>
<protein>
    <submittedName>
        <fullName evidence="2">Uncharacterized protein</fullName>
    </submittedName>
</protein>
<keyword evidence="3" id="KW-1185">Reference proteome</keyword>
<name>A0A835HBV2_9MAGN</name>
<dbReference type="AlphaFoldDB" id="A0A835HBV2"/>
<sequence length="171" mass="19436">MQFEDISLDEVGSDCSSIEEAGSNDSPSSATMVKEGSGKEQKRAFGINDILLLRKITRYWMLSSVGVLLCRIYEELFCNTLRLIAFSAYIPWKVGIEAFDGFCGQGEWRITFKTWLHQRPKVQTMKWSIRLCPGRFFTVPKELITALESQNGDAVMEATVIMVLFWGKSPY</sequence>
<evidence type="ECO:0000313" key="3">
    <source>
        <dbReference type="Proteomes" id="UP000631114"/>
    </source>
</evidence>
<proteinExistence type="predicted"/>
<feature type="region of interest" description="Disordered" evidence="1">
    <location>
        <begin position="1"/>
        <end position="37"/>
    </location>
</feature>
<organism evidence="2 3">
    <name type="scientific">Coptis chinensis</name>
    <dbReference type="NCBI Taxonomy" id="261450"/>
    <lineage>
        <taxon>Eukaryota</taxon>
        <taxon>Viridiplantae</taxon>
        <taxon>Streptophyta</taxon>
        <taxon>Embryophyta</taxon>
        <taxon>Tracheophyta</taxon>
        <taxon>Spermatophyta</taxon>
        <taxon>Magnoliopsida</taxon>
        <taxon>Ranunculales</taxon>
        <taxon>Ranunculaceae</taxon>
        <taxon>Coptidoideae</taxon>
        <taxon>Coptis</taxon>
    </lineage>
</organism>
<comment type="caution">
    <text evidence="2">The sequence shown here is derived from an EMBL/GenBank/DDBJ whole genome shotgun (WGS) entry which is preliminary data.</text>
</comment>
<evidence type="ECO:0000256" key="1">
    <source>
        <dbReference type="SAM" id="MobiDB-lite"/>
    </source>
</evidence>
<dbReference type="OrthoDB" id="66369at2759"/>
<dbReference type="Proteomes" id="UP000631114">
    <property type="component" value="Unassembled WGS sequence"/>
</dbReference>